<dbReference type="EMBL" id="LSSN01001532">
    <property type="protein sequence ID" value="OMJ19283.1"/>
    <property type="molecule type" value="Genomic_DNA"/>
</dbReference>
<dbReference type="AlphaFoldDB" id="A0A1R1XX91"/>
<gene>
    <name evidence="2" type="ORF">AYI70_g4827</name>
</gene>
<reference evidence="2 3" key="1">
    <citation type="submission" date="2017-01" db="EMBL/GenBank/DDBJ databases">
        <authorList>
            <person name="Mah S.A."/>
            <person name="Swanson W.J."/>
            <person name="Moy G.W."/>
            <person name="Vacquier V.D."/>
        </authorList>
    </citation>
    <scope>NUCLEOTIDE SEQUENCE [LARGE SCALE GENOMIC DNA]</scope>
    <source>
        <strain evidence="2 3">GSMNP</strain>
    </source>
</reference>
<name>A0A1R1XX91_9FUNG</name>
<evidence type="ECO:0000313" key="2">
    <source>
        <dbReference type="EMBL" id="OMJ19283.1"/>
    </source>
</evidence>
<accession>A0A1R1XX91</accession>
<evidence type="ECO:0000256" key="1">
    <source>
        <dbReference type="SAM" id="MobiDB-lite"/>
    </source>
</evidence>
<feature type="compositionally biased region" description="Polar residues" evidence="1">
    <location>
        <begin position="180"/>
        <end position="195"/>
    </location>
</feature>
<feature type="compositionally biased region" description="Low complexity" evidence="1">
    <location>
        <begin position="196"/>
        <end position="210"/>
    </location>
</feature>
<feature type="region of interest" description="Disordered" evidence="1">
    <location>
        <begin position="180"/>
        <end position="210"/>
    </location>
</feature>
<organism evidence="2 3">
    <name type="scientific">Smittium culicis</name>
    <dbReference type="NCBI Taxonomy" id="133412"/>
    <lineage>
        <taxon>Eukaryota</taxon>
        <taxon>Fungi</taxon>
        <taxon>Fungi incertae sedis</taxon>
        <taxon>Zoopagomycota</taxon>
        <taxon>Kickxellomycotina</taxon>
        <taxon>Harpellomycetes</taxon>
        <taxon>Harpellales</taxon>
        <taxon>Legeriomycetaceae</taxon>
        <taxon>Smittium</taxon>
    </lineage>
</organism>
<dbReference type="Proteomes" id="UP000187283">
    <property type="component" value="Unassembled WGS sequence"/>
</dbReference>
<keyword evidence="3" id="KW-1185">Reference proteome</keyword>
<proteinExistence type="predicted"/>
<comment type="caution">
    <text evidence="2">The sequence shown here is derived from an EMBL/GenBank/DDBJ whole genome shotgun (WGS) entry which is preliminary data.</text>
</comment>
<evidence type="ECO:0000313" key="3">
    <source>
        <dbReference type="Proteomes" id="UP000187283"/>
    </source>
</evidence>
<sequence>MNGYDHSCGGGVSGYNGNYSGNDNNGYYGVGNGSGNDTETGVAYGTSNNNLYSAISTSNMNYENSIPNKNTDYLSSYNEEYNYNGSSNVNNNYNYSGSSAERTTYYNQSYSNEPSVQDRQNKQICNTFDQVNSTNSKKYSSHKDFDVGNQVFDVLNVNGLYVPRDDVDLEINKCLVQQAQNRSDNNYSPTSVKKITNSNNNGNTNFDSYNGDNSSIIRGNSNSSSDGPTLGAIVSIKNANINNESSLSGKKEMNGTTKAFDILNI</sequence>
<protein>
    <submittedName>
        <fullName evidence="2">Uncharacterized protein</fullName>
    </submittedName>
</protein>